<keyword evidence="2" id="KW-0813">Transport</keyword>
<feature type="transmembrane region" description="Helical" evidence="7">
    <location>
        <begin position="130"/>
        <end position="151"/>
    </location>
</feature>
<reference evidence="9 10" key="1">
    <citation type="journal article" date="2016" name="Mol. Biol. Evol.">
        <title>Comparative Genomics of Early-Diverging Mushroom-Forming Fungi Provides Insights into the Origins of Lignocellulose Decay Capabilities.</title>
        <authorList>
            <person name="Nagy L.G."/>
            <person name="Riley R."/>
            <person name="Tritt A."/>
            <person name="Adam C."/>
            <person name="Daum C."/>
            <person name="Floudas D."/>
            <person name="Sun H."/>
            <person name="Yadav J.S."/>
            <person name="Pangilinan J."/>
            <person name="Larsson K.H."/>
            <person name="Matsuura K."/>
            <person name="Barry K."/>
            <person name="Labutti K."/>
            <person name="Kuo R."/>
            <person name="Ohm R.A."/>
            <person name="Bhattacharya S.S."/>
            <person name="Shirouzu T."/>
            <person name="Yoshinaga Y."/>
            <person name="Martin F.M."/>
            <person name="Grigoriev I.V."/>
            <person name="Hibbett D.S."/>
        </authorList>
    </citation>
    <scope>NUCLEOTIDE SEQUENCE [LARGE SCALE GENOMIC DNA]</scope>
    <source>
        <strain evidence="9 10">HHB10207 ss-3</strain>
    </source>
</reference>
<evidence type="ECO:0000256" key="5">
    <source>
        <dbReference type="ARBA" id="ARBA00023136"/>
    </source>
</evidence>
<feature type="transmembrane region" description="Helical" evidence="7">
    <location>
        <begin position="343"/>
        <end position="361"/>
    </location>
</feature>
<dbReference type="OrthoDB" id="3437016at2759"/>
<name>A0A165ZMY6_9AGAM</name>
<feature type="transmembrane region" description="Helical" evidence="7">
    <location>
        <begin position="105"/>
        <end position="124"/>
    </location>
</feature>
<dbReference type="GO" id="GO:0016747">
    <property type="term" value="F:acyltransferase activity, transferring groups other than amino-acyl groups"/>
    <property type="evidence" value="ECO:0007669"/>
    <property type="project" value="InterPro"/>
</dbReference>
<organism evidence="9 10">
    <name type="scientific">Sistotremastrum suecicum HHB10207 ss-3</name>
    <dbReference type="NCBI Taxonomy" id="1314776"/>
    <lineage>
        <taxon>Eukaryota</taxon>
        <taxon>Fungi</taxon>
        <taxon>Dikarya</taxon>
        <taxon>Basidiomycota</taxon>
        <taxon>Agaricomycotina</taxon>
        <taxon>Agaricomycetes</taxon>
        <taxon>Sistotremastrales</taxon>
        <taxon>Sistotremastraceae</taxon>
        <taxon>Sistotremastrum</taxon>
    </lineage>
</organism>
<dbReference type="Proteomes" id="UP000076798">
    <property type="component" value="Unassembled WGS sequence"/>
</dbReference>
<keyword evidence="5 7" id="KW-0472">Membrane</keyword>
<gene>
    <name evidence="9" type="ORF">SISSUDRAFT_1065300</name>
</gene>
<dbReference type="EMBL" id="KV428180">
    <property type="protein sequence ID" value="KZT34467.1"/>
    <property type="molecule type" value="Genomic_DNA"/>
</dbReference>
<dbReference type="STRING" id="1314776.A0A165ZMY6"/>
<dbReference type="InterPro" id="IPR036259">
    <property type="entry name" value="MFS_trans_sf"/>
</dbReference>
<feature type="region of interest" description="Disordered" evidence="6">
    <location>
        <begin position="1"/>
        <end position="27"/>
    </location>
</feature>
<sequence length="559" mass="60788">MINADERTPLLNGRPDASPSPTRDDKEVFNHPSRSDLIWIMISLFTAVFLCSLDITVVATLLAPIGSYFNKSNQASYLGTSFLLAGAAFTPLYGRLSDILGRKGAMFLAVGFKTIGTLMCGLAPSMTWLIIARAIAGMGGGGVMAASSIIITDLVPLKRRGIYQGLSSICFGIGSGLGGPLGGYINDTVGWRWAFLLQIPALAISILIVLWKVNIILPASIQRLSLRERLARIDYLGSITLVTTISSLLLPFILNNTMDLPWGHPIMAAFWVTFVLSAVAFGLVETKWSPYPTVPMRLVTRRNPFFVSISNFLSSLQALSMLYNLPLYFVAVKQLSPSDAGLHLFPQSIAIAFGSVFVGWIMHRTGQYWWCIVGAASFSFISNAMIASWNENTSQLHLWFDIVPNGMANSALGTATLIAMIASVSREDSAVVTGISFTFRTVGQVLGVSLSGAVVQGVLVHELKSKITGPGSAAIIEQIRHSTSSIRYLEPVYRKAAIDSYTKALRVVFICQAVVSFLLLLSTLPIEEFPLPNSLEEQAEIAKKREVEREARKLVRDAA</sequence>
<evidence type="ECO:0000313" key="9">
    <source>
        <dbReference type="EMBL" id="KZT34467.1"/>
    </source>
</evidence>
<feature type="transmembrane region" description="Helical" evidence="7">
    <location>
        <begin position="37"/>
        <end position="63"/>
    </location>
</feature>
<feature type="transmembrane region" description="Helical" evidence="7">
    <location>
        <begin position="406"/>
        <end position="424"/>
    </location>
</feature>
<dbReference type="GO" id="GO:0000329">
    <property type="term" value="C:fungal-type vacuole membrane"/>
    <property type="evidence" value="ECO:0007669"/>
    <property type="project" value="TreeGrafter"/>
</dbReference>
<dbReference type="InterPro" id="IPR020610">
    <property type="entry name" value="Thiolase_AS"/>
</dbReference>
<evidence type="ECO:0000256" key="4">
    <source>
        <dbReference type="ARBA" id="ARBA00022989"/>
    </source>
</evidence>
<evidence type="ECO:0000313" key="10">
    <source>
        <dbReference type="Proteomes" id="UP000076798"/>
    </source>
</evidence>
<dbReference type="GO" id="GO:0005886">
    <property type="term" value="C:plasma membrane"/>
    <property type="evidence" value="ECO:0007669"/>
    <property type="project" value="TreeGrafter"/>
</dbReference>
<dbReference type="InterPro" id="IPR020846">
    <property type="entry name" value="MFS_dom"/>
</dbReference>
<dbReference type="Pfam" id="PF07690">
    <property type="entry name" value="MFS_1"/>
    <property type="match status" value="1"/>
</dbReference>
<evidence type="ECO:0000256" key="1">
    <source>
        <dbReference type="ARBA" id="ARBA00004127"/>
    </source>
</evidence>
<feature type="transmembrane region" description="Helical" evidence="7">
    <location>
        <begin position="75"/>
        <end position="93"/>
    </location>
</feature>
<evidence type="ECO:0000259" key="8">
    <source>
        <dbReference type="PROSITE" id="PS50850"/>
    </source>
</evidence>
<evidence type="ECO:0000256" key="3">
    <source>
        <dbReference type="ARBA" id="ARBA00022692"/>
    </source>
</evidence>
<dbReference type="AlphaFoldDB" id="A0A165ZMY6"/>
<evidence type="ECO:0000256" key="6">
    <source>
        <dbReference type="SAM" id="MobiDB-lite"/>
    </source>
</evidence>
<feature type="transmembrane region" description="Helical" evidence="7">
    <location>
        <begin position="504"/>
        <end position="526"/>
    </location>
</feature>
<evidence type="ECO:0000256" key="2">
    <source>
        <dbReference type="ARBA" id="ARBA00022448"/>
    </source>
</evidence>
<proteinExistence type="predicted"/>
<feature type="transmembrane region" description="Helical" evidence="7">
    <location>
        <begin position="266"/>
        <end position="284"/>
    </location>
</feature>
<accession>A0A165ZMY6</accession>
<feature type="transmembrane region" description="Helical" evidence="7">
    <location>
        <begin position="233"/>
        <end position="254"/>
    </location>
</feature>
<protein>
    <submittedName>
        <fullName evidence="9">MFS general substrate transporter</fullName>
    </submittedName>
</protein>
<feature type="domain" description="Major facilitator superfamily (MFS) profile" evidence="8">
    <location>
        <begin position="40"/>
        <end position="528"/>
    </location>
</feature>
<feature type="transmembrane region" description="Helical" evidence="7">
    <location>
        <begin position="191"/>
        <end position="213"/>
    </location>
</feature>
<dbReference type="PANTHER" id="PTHR23501">
    <property type="entry name" value="MAJOR FACILITATOR SUPERFAMILY"/>
    <property type="match status" value="1"/>
</dbReference>
<evidence type="ECO:0000256" key="7">
    <source>
        <dbReference type="SAM" id="Phobius"/>
    </source>
</evidence>
<dbReference type="SUPFAM" id="SSF103473">
    <property type="entry name" value="MFS general substrate transporter"/>
    <property type="match status" value="1"/>
</dbReference>
<dbReference type="GO" id="GO:0015174">
    <property type="term" value="F:basic amino acid transmembrane transporter activity"/>
    <property type="evidence" value="ECO:0007669"/>
    <property type="project" value="TreeGrafter"/>
</dbReference>
<keyword evidence="10" id="KW-1185">Reference proteome</keyword>
<dbReference type="PROSITE" id="PS00099">
    <property type="entry name" value="THIOLASE_3"/>
    <property type="match status" value="1"/>
</dbReference>
<dbReference type="GO" id="GO:0012505">
    <property type="term" value="C:endomembrane system"/>
    <property type="evidence" value="ECO:0007669"/>
    <property type="project" value="UniProtKB-SubCell"/>
</dbReference>
<keyword evidence="4 7" id="KW-1133">Transmembrane helix</keyword>
<dbReference type="PROSITE" id="PS50850">
    <property type="entry name" value="MFS"/>
    <property type="match status" value="1"/>
</dbReference>
<comment type="subcellular location">
    <subcellularLocation>
        <location evidence="1">Endomembrane system</location>
        <topology evidence="1">Multi-pass membrane protein</topology>
    </subcellularLocation>
</comment>
<dbReference type="InterPro" id="IPR011701">
    <property type="entry name" value="MFS"/>
</dbReference>
<feature type="transmembrane region" description="Helical" evidence="7">
    <location>
        <begin position="305"/>
        <end position="323"/>
    </location>
</feature>
<feature type="transmembrane region" description="Helical" evidence="7">
    <location>
        <begin position="368"/>
        <end position="386"/>
    </location>
</feature>
<keyword evidence="3 7" id="KW-0812">Transmembrane</keyword>
<dbReference type="PANTHER" id="PTHR23501:SF191">
    <property type="entry name" value="VACUOLAR BASIC AMINO ACID TRANSPORTER 4"/>
    <property type="match status" value="1"/>
</dbReference>
<feature type="transmembrane region" description="Helical" evidence="7">
    <location>
        <begin position="163"/>
        <end position="185"/>
    </location>
</feature>
<dbReference type="Gene3D" id="1.20.1250.20">
    <property type="entry name" value="MFS general substrate transporter like domains"/>
    <property type="match status" value="2"/>
</dbReference>